<keyword evidence="3" id="KW-0540">Nuclease</keyword>
<dbReference type="Gene3D" id="3.60.10.10">
    <property type="entry name" value="Endonuclease/exonuclease/phosphatase"/>
    <property type="match status" value="1"/>
</dbReference>
<dbReference type="EMBL" id="JAVRHL010000003">
    <property type="protein sequence ID" value="MDT0683636.1"/>
    <property type="molecule type" value="Genomic_DNA"/>
</dbReference>
<dbReference type="InterPro" id="IPR036691">
    <property type="entry name" value="Endo/exonu/phosph_ase_sf"/>
</dbReference>
<name>A0ABU3DIT5_9RHOB</name>
<protein>
    <submittedName>
        <fullName evidence="3">Endonuclease/exonuclease/phosphatase family protein</fullName>
    </submittedName>
</protein>
<sequence>MTSSFRALLAALLSLALIGCAALVSDRADAPVSSVAPGALRMATWNVHYIRLRAEEGDWSIGDWARRRGPAAAALRDIGADIVAFQEMESFGGGEAGDVNLARDDLLEALPGYAIAASGPPASFPNTQPIFYRADRLDALDQGWFFFSETPDVIYSRTYDGSWPAFASWARLRDRRGGPEFTVVNVHFEYRSGSNRTRSARLVAERMAPRIAAGEPVILMGDLNAMEWMRTAGILREAGLVFAGVRGATYHLNRGLNLFGAIDHIAATDGVSLAGGPEVLRRRYDGIWPSDHYPVFADLVLPR</sequence>
<dbReference type="InterPro" id="IPR005135">
    <property type="entry name" value="Endo/exonuclease/phosphatase"/>
</dbReference>
<feature type="chain" id="PRO_5045764142" evidence="1">
    <location>
        <begin position="22"/>
        <end position="303"/>
    </location>
</feature>
<evidence type="ECO:0000313" key="3">
    <source>
        <dbReference type="EMBL" id="MDT0683636.1"/>
    </source>
</evidence>
<keyword evidence="3" id="KW-0255">Endonuclease</keyword>
<evidence type="ECO:0000259" key="2">
    <source>
        <dbReference type="Pfam" id="PF03372"/>
    </source>
</evidence>
<reference evidence="3 4" key="1">
    <citation type="submission" date="2023-09" db="EMBL/GenBank/DDBJ databases">
        <authorList>
            <person name="Rey-Velasco X."/>
        </authorList>
    </citation>
    <scope>NUCLEOTIDE SEQUENCE [LARGE SCALE GENOMIC DNA]</scope>
    <source>
        <strain evidence="3 4">F158</strain>
    </source>
</reference>
<accession>A0ABU3DIT5</accession>
<comment type="caution">
    <text evidence="3">The sequence shown here is derived from an EMBL/GenBank/DDBJ whole genome shotgun (WGS) entry which is preliminary data.</text>
</comment>
<keyword evidence="4" id="KW-1185">Reference proteome</keyword>
<organism evidence="3 4">
    <name type="scientific">Tropicimonas omnivorans</name>
    <dbReference type="NCBI Taxonomy" id="3075590"/>
    <lineage>
        <taxon>Bacteria</taxon>
        <taxon>Pseudomonadati</taxon>
        <taxon>Pseudomonadota</taxon>
        <taxon>Alphaproteobacteria</taxon>
        <taxon>Rhodobacterales</taxon>
        <taxon>Roseobacteraceae</taxon>
        <taxon>Tropicimonas</taxon>
    </lineage>
</organism>
<evidence type="ECO:0000256" key="1">
    <source>
        <dbReference type="SAM" id="SignalP"/>
    </source>
</evidence>
<keyword evidence="1" id="KW-0732">Signal</keyword>
<dbReference type="PROSITE" id="PS51257">
    <property type="entry name" value="PROKAR_LIPOPROTEIN"/>
    <property type="match status" value="1"/>
</dbReference>
<dbReference type="RefSeq" id="WP_311692370.1">
    <property type="nucleotide sequence ID" value="NZ_JAVRHL010000003.1"/>
</dbReference>
<dbReference type="SUPFAM" id="SSF56219">
    <property type="entry name" value="DNase I-like"/>
    <property type="match status" value="1"/>
</dbReference>
<proteinExistence type="predicted"/>
<dbReference type="GO" id="GO:0004519">
    <property type="term" value="F:endonuclease activity"/>
    <property type="evidence" value="ECO:0007669"/>
    <property type="project" value="UniProtKB-KW"/>
</dbReference>
<dbReference type="Pfam" id="PF03372">
    <property type="entry name" value="Exo_endo_phos"/>
    <property type="match status" value="1"/>
</dbReference>
<feature type="domain" description="Endonuclease/exonuclease/phosphatase" evidence="2">
    <location>
        <begin position="43"/>
        <end position="292"/>
    </location>
</feature>
<gene>
    <name evidence="3" type="ORF">RM543_13150</name>
</gene>
<evidence type="ECO:0000313" key="4">
    <source>
        <dbReference type="Proteomes" id="UP001265259"/>
    </source>
</evidence>
<feature type="signal peptide" evidence="1">
    <location>
        <begin position="1"/>
        <end position="21"/>
    </location>
</feature>
<dbReference type="Proteomes" id="UP001265259">
    <property type="component" value="Unassembled WGS sequence"/>
</dbReference>
<keyword evidence="3" id="KW-0378">Hydrolase</keyword>